<keyword evidence="4" id="KW-0812">Transmembrane</keyword>
<dbReference type="AlphaFoldDB" id="L0KBI2"/>
<evidence type="ECO:0000256" key="2">
    <source>
        <dbReference type="ARBA" id="ARBA00022448"/>
    </source>
</evidence>
<dbReference type="GO" id="GO:1901982">
    <property type="term" value="F:maltose binding"/>
    <property type="evidence" value="ECO:0007669"/>
    <property type="project" value="TreeGrafter"/>
</dbReference>
<dbReference type="GO" id="GO:0042956">
    <property type="term" value="P:maltodextrin transmembrane transport"/>
    <property type="evidence" value="ECO:0007669"/>
    <property type="project" value="TreeGrafter"/>
</dbReference>
<proteinExistence type="inferred from homology"/>
<dbReference type="Pfam" id="PF01547">
    <property type="entry name" value="SBP_bac_1"/>
    <property type="match status" value="1"/>
</dbReference>
<dbReference type="SUPFAM" id="SSF53850">
    <property type="entry name" value="Periplasmic binding protein-like II"/>
    <property type="match status" value="1"/>
</dbReference>
<dbReference type="OrthoDB" id="9782846at2"/>
<dbReference type="HOGENOM" id="CLU_590035_0_0_9"/>
<dbReference type="PANTHER" id="PTHR30061">
    <property type="entry name" value="MALTOSE-BINDING PERIPLASMIC PROTEIN"/>
    <property type="match status" value="1"/>
</dbReference>
<organism evidence="5 6">
    <name type="scientific">Halobacteroides halobius (strain ATCC 35273 / DSM 5150 / MD-1)</name>
    <dbReference type="NCBI Taxonomy" id="748449"/>
    <lineage>
        <taxon>Bacteria</taxon>
        <taxon>Bacillati</taxon>
        <taxon>Bacillota</taxon>
        <taxon>Clostridia</taxon>
        <taxon>Halanaerobiales</taxon>
        <taxon>Halobacteroidaceae</taxon>
        <taxon>Halobacteroides</taxon>
    </lineage>
</organism>
<keyword evidence="4" id="KW-0472">Membrane</keyword>
<sequence length="453" mass="52890">MLKKFSFKKWLFSGIFFIVIAVISSGLTYYFKFYQQKGFSIDPQAKIDYEQEYQVTYWDYPLLIGQDKRYKKFLQQAISKFNKRYSNIRVNYQLLSFIEGPKKLKEALKEGNPPDIYHGIFGRKLVNSKLQIPVSIYLAKEKRDSYSSLAMAAFSYRKQIWGLPTWLLPEVWVGNKGLLTKAGLDLKKVTKQGWTIDKLLEITTKLKELDRDNNIIFNPYNARLFQQLLATIGKNNLVSQEKKLAIATKDLENIFQLLDKLQEEKVLPRNRAKMSKMLLSSLWANQAGLIAPVNIWLLNSLYQQSKKQQIDLTLLPIPTFSSQRNRVPISVTGLLLFRQENYQGDAHTKAVYKFAQFMNRQQNLYISKQLNVVPAYLPLQSVWKREVKLKKLIKKQLITYVSRGYSKKATGFANEKLEIKLRTKLRKNYQNYWLNNLSSTAVVNNIWMIGSRL</sequence>
<dbReference type="Proteomes" id="UP000010880">
    <property type="component" value="Chromosome"/>
</dbReference>
<dbReference type="RefSeq" id="WP_015327167.1">
    <property type="nucleotide sequence ID" value="NC_019978.1"/>
</dbReference>
<evidence type="ECO:0000256" key="4">
    <source>
        <dbReference type="SAM" id="Phobius"/>
    </source>
</evidence>
<dbReference type="GO" id="GO:0015768">
    <property type="term" value="P:maltose transport"/>
    <property type="evidence" value="ECO:0007669"/>
    <property type="project" value="TreeGrafter"/>
</dbReference>
<reference evidence="6" key="1">
    <citation type="submission" date="2012-02" db="EMBL/GenBank/DDBJ databases">
        <title>The complete genome of Halobacteroides halobius DSM 5150.</title>
        <authorList>
            <person name="Lucas S."/>
            <person name="Copeland A."/>
            <person name="Lapidus A."/>
            <person name="Glavina del Rio T."/>
            <person name="Dalin E."/>
            <person name="Tice H."/>
            <person name="Bruce D."/>
            <person name="Goodwin L."/>
            <person name="Pitluck S."/>
            <person name="Peters L."/>
            <person name="Mikhailova N."/>
            <person name="Gu W."/>
            <person name="Kyrpides N."/>
            <person name="Mavromatis K."/>
            <person name="Ivanova N."/>
            <person name="Brettin T."/>
            <person name="Detter J.C."/>
            <person name="Han C."/>
            <person name="Larimer F."/>
            <person name="Land M."/>
            <person name="Hauser L."/>
            <person name="Markowitz V."/>
            <person name="Cheng J.-F."/>
            <person name="Hugenholtz P."/>
            <person name="Woyke T."/>
            <person name="Wu D."/>
            <person name="Tindall B."/>
            <person name="Pomrenke H."/>
            <person name="Brambilla E."/>
            <person name="Klenk H.-P."/>
            <person name="Eisen J.A."/>
        </authorList>
    </citation>
    <scope>NUCLEOTIDE SEQUENCE [LARGE SCALE GENOMIC DNA]</scope>
    <source>
        <strain evidence="6">ATCC 35273 / DSM 5150 / MD-1</strain>
    </source>
</reference>
<keyword evidence="4" id="KW-1133">Transmembrane helix</keyword>
<dbReference type="KEGG" id="hhl:Halha_1507"/>
<name>L0KBI2_HALHC</name>
<protein>
    <submittedName>
        <fullName evidence="5">ABC-type sugar transport system, periplasmic component</fullName>
    </submittedName>
</protein>
<evidence type="ECO:0000256" key="3">
    <source>
        <dbReference type="ARBA" id="ARBA00022729"/>
    </source>
</evidence>
<feature type="transmembrane region" description="Helical" evidence="4">
    <location>
        <begin position="12"/>
        <end position="31"/>
    </location>
</feature>
<keyword evidence="6" id="KW-1185">Reference proteome</keyword>
<keyword evidence="5" id="KW-0762">Sugar transport</keyword>
<keyword evidence="2" id="KW-0813">Transport</keyword>
<evidence type="ECO:0000313" key="5">
    <source>
        <dbReference type="EMBL" id="AGB41448.1"/>
    </source>
</evidence>
<accession>L0KBI2</accession>
<evidence type="ECO:0000256" key="1">
    <source>
        <dbReference type="ARBA" id="ARBA00008520"/>
    </source>
</evidence>
<dbReference type="GO" id="GO:0055052">
    <property type="term" value="C:ATP-binding cassette (ABC) transporter complex, substrate-binding subunit-containing"/>
    <property type="evidence" value="ECO:0007669"/>
    <property type="project" value="TreeGrafter"/>
</dbReference>
<dbReference type="InterPro" id="IPR006059">
    <property type="entry name" value="SBP"/>
</dbReference>
<dbReference type="Gene3D" id="3.40.190.10">
    <property type="entry name" value="Periplasmic binding protein-like II"/>
    <property type="match status" value="1"/>
</dbReference>
<evidence type="ECO:0000313" key="6">
    <source>
        <dbReference type="Proteomes" id="UP000010880"/>
    </source>
</evidence>
<comment type="similarity">
    <text evidence="1">Belongs to the bacterial solute-binding protein 1 family.</text>
</comment>
<dbReference type="EMBL" id="CP003359">
    <property type="protein sequence ID" value="AGB41448.1"/>
    <property type="molecule type" value="Genomic_DNA"/>
</dbReference>
<dbReference type="PANTHER" id="PTHR30061:SF50">
    <property type="entry name" value="MALTOSE_MALTODEXTRIN-BINDING PERIPLASMIC PROTEIN"/>
    <property type="match status" value="1"/>
</dbReference>
<dbReference type="STRING" id="748449.Halha_1507"/>
<dbReference type="eggNOG" id="COG1653">
    <property type="taxonomic scope" value="Bacteria"/>
</dbReference>
<gene>
    <name evidence="5" type="ordered locus">Halha_1507</name>
</gene>
<keyword evidence="3" id="KW-0732">Signal</keyword>